<dbReference type="AlphaFoldDB" id="A0A318T3I0"/>
<evidence type="ECO:0000259" key="4">
    <source>
        <dbReference type="PROSITE" id="PS50987"/>
    </source>
</evidence>
<dbReference type="Pfam" id="PF12840">
    <property type="entry name" value="HTH_20"/>
    <property type="match status" value="1"/>
</dbReference>
<keyword evidence="6" id="KW-1185">Reference proteome</keyword>
<comment type="caution">
    <text evidence="5">The sequence shown here is derived from an EMBL/GenBank/DDBJ whole genome shotgun (WGS) entry which is preliminary data.</text>
</comment>
<dbReference type="PANTHER" id="PTHR33154:SF15">
    <property type="entry name" value="REGULATORY PROTEIN ARSR"/>
    <property type="match status" value="1"/>
</dbReference>
<dbReference type="GO" id="GO:0003700">
    <property type="term" value="F:DNA-binding transcription factor activity"/>
    <property type="evidence" value="ECO:0007669"/>
    <property type="project" value="InterPro"/>
</dbReference>
<dbReference type="PROSITE" id="PS50987">
    <property type="entry name" value="HTH_ARSR_2"/>
    <property type="match status" value="1"/>
</dbReference>
<evidence type="ECO:0000256" key="3">
    <source>
        <dbReference type="ARBA" id="ARBA00023163"/>
    </source>
</evidence>
<evidence type="ECO:0000256" key="2">
    <source>
        <dbReference type="ARBA" id="ARBA00023125"/>
    </source>
</evidence>
<dbReference type="InterPro" id="IPR036390">
    <property type="entry name" value="WH_DNA-bd_sf"/>
</dbReference>
<sequence>MKSSPTQSLDFSPPGDCEEARAACIYAALGHGARLRILRHLLAQDACCCKEIVSTVDLAQSTVSQHLKVLVQSGLVDYRPERQSSRYSVNQQALAAIRAHLGTLADCCVIQRKKSENHVE</sequence>
<dbReference type="GO" id="GO:0003677">
    <property type="term" value="F:DNA binding"/>
    <property type="evidence" value="ECO:0007669"/>
    <property type="project" value="UniProtKB-KW"/>
</dbReference>
<dbReference type="SMART" id="SM00418">
    <property type="entry name" value="HTH_ARSR"/>
    <property type="match status" value="1"/>
</dbReference>
<feature type="domain" description="HTH arsR-type" evidence="4">
    <location>
        <begin position="14"/>
        <end position="116"/>
    </location>
</feature>
<protein>
    <submittedName>
        <fullName evidence="5">ArsR family transcriptional regulator</fullName>
    </submittedName>
</protein>
<dbReference type="Gene3D" id="1.10.10.10">
    <property type="entry name" value="Winged helix-like DNA-binding domain superfamily/Winged helix DNA-binding domain"/>
    <property type="match status" value="1"/>
</dbReference>
<dbReference type="InterPro" id="IPR001845">
    <property type="entry name" value="HTH_ArsR_DNA-bd_dom"/>
</dbReference>
<dbReference type="SUPFAM" id="SSF46785">
    <property type="entry name" value="Winged helix' DNA-binding domain"/>
    <property type="match status" value="1"/>
</dbReference>
<dbReference type="OrthoDB" id="9804742at2"/>
<dbReference type="PRINTS" id="PR00778">
    <property type="entry name" value="HTHARSR"/>
</dbReference>
<keyword evidence="3" id="KW-0804">Transcription</keyword>
<proteinExistence type="predicted"/>
<dbReference type="InterPro" id="IPR051081">
    <property type="entry name" value="HTH_MetalResp_TranReg"/>
</dbReference>
<reference evidence="5 6" key="1">
    <citation type="submission" date="2018-06" db="EMBL/GenBank/DDBJ databases">
        <title>Genomic Encyclopedia of Type Strains, Phase III (KMG-III): the genomes of soil and plant-associated and newly described type strains.</title>
        <authorList>
            <person name="Whitman W."/>
        </authorList>
    </citation>
    <scope>NUCLEOTIDE SEQUENCE [LARGE SCALE GENOMIC DNA]</scope>
    <source>
        <strain evidence="5 6">ORS 1419</strain>
    </source>
</reference>
<evidence type="ECO:0000313" key="6">
    <source>
        <dbReference type="Proteomes" id="UP000247454"/>
    </source>
</evidence>
<dbReference type="PANTHER" id="PTHR33154">
    <property type="entry name" value="TRANSCRIPTIONAL REGULATOR, ARSR FAMILY"/>
    <property type="match status" value="1"/>
</dbReference>
<evidence type="ECO:0000256" key="1">
    <source>
        <dbReference type="ARBA" id="ARBA00023015"/>
    </source>
</evidence>
<keyword evidence="2" id="KW-0238">DNA-binding</keyword>
<dbReference type="InterPro" id="IPR011991">
    <property type="entry name" value="ArsR-like_HTH"/>
</dbReference>
<dbReference type="EMBL" id="QJTF01000007">
    <property type="protein sequence ID" value="PYE88503.1"/>
    <property type="molecule type" value="Genomic_DNA"/>
</dbReference>
<dbReference type="InterPro" id="IPR036388">
    <property type="entry name" value="WH-like_DNA-bd_sf"/>
</dbReference>
<evidence type="ECO:0000313" key="5">
    <source>
        <dbReference type="EMBL" id="PYE88503.1"/>
    </source>
</evidence>
<dbReference type="RefSeq" id="WP_110750925.1">
    <property type="nucleotide sequence ID" value="NZ_QJTF01000007.1"/>
</dbReference>
<keyword evidence="1" id="KW-0805">Transcription regulation</keyword>
<accession>A0A318T3I0</accession>
<dbReference type="Proteomes" id="UP000247454">
    <property type="component" value="Unassembled WGS sequence"/>
</dbReference>
<dbReference type="CDD" id="cd00090">
    <property type="entry name" value="HTH_ARSR"/>
    <property type="match status" value="1"/>
</dbReference>
<name>A0A318T3I0_9HYPH</name>
<dbReference type="NCBIfam" id="NF033788">
    <property type="entry name" value="HTH_metalloreg"/>
    <property type="match status" value="1"/>
</dbReference>
<gene>
    <name evidence="5" type="ORF">C7477_107146</name>
</gene>
<organism evidence="5 6">
    <name type="scientific">Phyllobacterium leguminum</name>
    <dbReference type="NCBI Taxonomy" id="314237"/>
    <lineage>
        <taxon>Bacteria</taxon>
        <taxon>Pseudomonadati</taxon>
        <taxon>Pseudomonadota</taxon>
        <taxon>Alphaproteobacteria</taxon>
        <taxon>Hyphomicrobiales</taxon>
        <taxon>Phyllobacteriaceae</taxon>
        <taxon>Phyllobacterium</taxon>
    </lineage>
</organism>